<feature type="domain" description="DUF4124" evidence="3">
    <location>
        <begin position="12"/>
        <end position="66"/>
    </location>
</feature>
<feature type="region of interest" description="Disordered" evidence="1">
    <location>
        <begin position="59"/>
        <end position="80"/>
    </location>
</feature>
<comment type="caution">
    <text evidence="4">The sequence shown here is derived from an EMBL/GenBank/DDBJ whole genome shotgun (WGS) entry which is preliminary data.</text>
</comment>
<evidence type="ECO:0000256" key="1">
    <source>
        <dbReference type="SAM" id="MobiDB-lite"/>
    </source>
</evidence>
<evidence type="ECO:0000256" key="2">
    <source>
        <dbReference type="SAM" id="SignalP"/>
    </source>
</evidence>
<feature type="chain" id="PRO_5040800095" description="DUF4124 domain-containing protein" evidence="2">
    <location>
        <begin position="24"/>
        <end position="183"/>
    </location>
</feature>
<dbReference type="Pfam" id="PF13511">
    <property type="entry name" value="DUF4124"/>
    <property type="match status" value="1"/>
</dbReference>
<accession>A0A9X0EAF2</accession>
<evidence type="ECO:0000313" key="4">
    <source>
        <dbReference type="EMBL" id="KGF62184.1"/>
    </source>
</evidence>
<reference evidence="4 5" key="1">
    <citation type="submission" date="2014-09" db="EMBL/GenBank/DDBJ databases">
        <title>Genome sequence of Pseudomonas lutea strain DSM 17257T.</title>
        <authorList>
            <person name="Kwak Y."/>
            <person name="Shin J.-H."/>
        </authorList>
    </citation>
    <scope>NUCLEOTIDE SEQUENCE [LARGE SCALE GENOMIC DNA]</scope>
    <source>
        <strain evidence="4 5">DSM 17257</strain>
    </source>
</reference>
<proteinExistence type="predicted"/>
<dbReference type="EMBL" id="JRMB01000004">
    <property type="protein sequence ID" value="KGF62184.1"/>
    <property type="molecule type" value="Genomic_DNA"/>
</dbReference>
<organism evidence="4 5">
    <name type="scientific">Pseudomonas lutea</name>
    <dbReference type="NCBI Taxonomy" id="243924"/>
    <lineage>
        <taxon>Bacteria</taxon>
        <taxon>Pseudomonadati</taxon>
        <taxon>Pseudomonadota</taxon>
        <taxon>Gammaproteobacteria</taxon>
        <taxon>Pseudomonadales</taxon>
        <taxon>Pseudomonadaceae</taxon>
        <taxon>Pseudomonas</taxon>
    </lineage>
</organism>
<sequence>MPGVFMRQCLALMLLVFALPAAAQIYKYTDASGNTAYSNQPPNGTKAETVELPPLNSVETVVPAPAPPLPAAQSQSQSQSQQSATAYQVLALKDLPEEEALRANNGSFTVGVAIEPRLQPGHLLQLVVDGAPYGQPTNVPRLQVLELDRGEHSFAVQVLANQRSIQQSETVNLTVQRVHAGRP</sequence>
<keyword evidence="2" id="KW-0732">Signal</keyword>
<gene>
    <name evidence="4" type="ORF">LT42_23850</name>
</gene>
<dbReference type="Proteomes" id="UP000029719">
    <property type="component" value="Unassembled WGS sequence"/>
</dbReference>
<name>A0A9X0EAF2_9PSED</name>
<evidence type="ECO:0000259" key="3">
    <source>
        <dbReference type="Pfam" id="PF13511"/>
    </source>
</evidence>
<feature type="compositionally biased region" description="Low complexity" evidence="1">
    <location>
        <begin position="71"/>
        <end position="80"/>
    </location>
</feature>
<protein>
    <recommendedName>
        <fullName evidence="3">DUF4124 domain-containing protein</fullName>
    </recommendedName>
</protein>
<dbReference type="AlphaFoldDB" id="A0A9X0EAF2"/>
<feature type="signal peptide" evidence="2">
    <location>
        <begin position="1"/>
        <end position="23"/>
    </location>
</feature>
<dbReference type="InterPro" id="IPR025392">
    <property type="entry name" value="DUF4124"/>
</dbReference>
<evidence type="ECO:0000313" key="5">
    <source>
        <dbReference type="Proteomes" id="UP000029719"/>
    </source>
</evidence>